<dbReference type="EMBL" id="QTSX02006574">
    <property type="protein sequence ID" value="KAJ9052974.1"/>
    <property type="molecule type" value="Genomic_DNA"/>
</dbReference>
<accession>A0ACC2RS99</accession>
<keyword evidence="2" id="KW-1185">Reference proteome</keyword>
<organism evidence="1 2">
    <name type="scientific">Entomophthora muscae</name>
    <dbReference type="NCBI Taxonomy" id="34485"/>
    <lineage>
        <taxon>Eukaryota</taxon>
        <taxon>Fungi</taxon>
        <taxon>Fungi incertae sedis</taxon>
        <taxon>Zoopagomycota</taxon>
        <taxon>Entomophthoromycotina</taxon>
        <taxon>Entomophthoromycetes</taxon>
        <taxon>Entomophthorales</taxon>
        <taxon>Entomophthoraceae</taxon>
        <taxon>Entomophthora</taxon>
    </lineage>
</organism>
<gene>
    <name evidence="1" type="primary">NDE1_2</name>
    <name evidence="1" type="ORF">DSO57_1028748</name>
</gene>
<dbReference type="Proteomes" id="UP001165960">
    <property type="component" value="Unassembled WGS sequence"/>
</dbReference>
<proteinExistence type="predicted"/>
<evidence type="ECO:0000313" key="1">
    <source>
        <dbReference type="EMBL" id="KAJ9052974.1"/>
    </source>
</evidence>
<evidence type="ECO:0000313" key="2">
    <source>
        <dbReference type="Proteomes" id="UP001165960"/>
    </source>
</evidence>
<dbReference type="EC" id="1.6.5.9" evidence="1"/>
<keyword evidence="1" id="KW-0560">Oxidoreductase</keyword>
<comment type="caution">
    <text evidence="1">The sequence shown here is derived from an EMBL/GenBank/DDBJ whole genome shotgun (WGS) entry which is preliminary data.</text>
</comment>
<reference evidence="1" key="1">
    <citation type="submission" date="2022-04" db="EMBL/GenBank/DDBJ databases">
        <title>Genome of the entomopathogenic fungus Entomophthora muscae.</title>
        <authorList>
            <person name="Elya C."/>
            <person name="Lovett B.R."/>
            <person name="Lee E."/>
            <person name="Macias A.M."/>
            <person name="Hajek A.E."/>
            <person name="De Bivort B.L."/>
            <person name="Kasson M.T."/>
            <person name="De Fine Licht H.H."/>
            <person name="Stajich J.E."/>
        </authorList>
    </citation>
    <scope>NUCLEOTIDE SEQUENCE</scope>
    <source>
        <strain evidence="1">Berkeley</strain>
    </source>
</reference>
<sequence>MSLLAHRALVTRTAQVGTQLRAHLKVVNKVFSRNLVTKSDAPSTFRKAVKYGCRGGLIALQVGVVAFLASAWMHNHPEEAVLGPVLPEAADGRKRVVILGTGWGATSLVKSLDPREYEVVIVSPRNYFLFTPLLPSCTVGTLEHRSIMESIRYITRHKQGRFRFVEGECTKIDPENKKVIVQDKSELHGATTESELKYDYLVIGVGAETATFGIPGVKEHACFLKEIWDAKKIRSRLSSCIESAAFSGQDPKEQERLLHMVVVGGGPTGVEYAGELYDYLDEDLRKWYPEIADKFRITLIEAHNNVLASFSKELISYTESTFKDNKINVRTQSVVKGVSPTEVTIKNPQGEIETLPYGLLVWAAGNTARPVVRDLMAKFPELQTCRRGLSVDDKLRMLGADNIFVLGDASASKYAPTAQVANQQGKYLAKVLSKVVNAEDPSKALQVIKPFEYTHNGSLAYIGSEKAIADLPLFGSNYSTSGPMTYLFWKSAYLSNLFSVRNASLVLLDWTKKFAFGRDIARE</sequence>
<name>A0ACC2RS99_9FUNG</name>
<protein>
    <submittedName>
        <fullName evidence="1">NADH:ubiquinone oxidoreductase</fullName>
        <ecNumber evidence="1">1.6.5.9</ecNumber>
    </submittedName>
</protein>